<comment type="caution">
    <text evidence="2">The sequence shown here is derived from an EMBL/GenBank/DDBJ whole genome shotgun (WGS) entry which is preliminary data.</text>
</comment>
<sequence length="241" mass="28562">MKYLIEKYNRQDSLIVVSSYPEKNTRYSQKVCAVGGFTKNITDNLPGHKIILTTKLGYKNDQIYEEKNSLIYRIFKRNSVFSFIKLFLAIKNFTHAKKVLIQFEFSSFGDIYTTILFPILLLALRLMGKKIYFVFHQVILDLDSLTEYLGWEKNDWRLHYFNFFLKLFYQTNVALSEKTIVLEEEFKHRLLKIVDSSNKIFVIPHGVDANLKIYDQKLARNKLKVTVQDLTKRPCFFRLIL</sequence>
<dbReference type="Proteomes" id="UP000229506">
    <property type="component" value="Unassembled WGS sequence"/>
</dbReference>
<dbReference type="AlphaFoldDB" id="A0A2M7U9N1"/>
<dbReference type="SUPFAM" id="SSF53756">
    <property type="entry name" value="UDP-Glycosyltransferase/glycogen phosphorylase"/>
    <property type="match status" value="1"/>
</dbReference>
<dbReference type="Gene3D" id="3.40.50.2000">
    <property type="entry name" value="Glycogen Phosphorylase B"/>
    <property type="match status" value="1"/>
</dbReference>
<proteinExistence type="predicted"/>
<evidence type="ECO:0000313" key="3">
    <source>
        <dbReference type="Proteomes" id="UP000229506"/>
    </source>
</evidence>
<dbReference type="EMBL" id="PFOF01000031">
    <property type="protein sequence ID" value="PIZ67943.1"/>
    <property type="molecule type" value="Genomic_DNA"/>
</dbReference>
<protein>
    <recommendedName>
        <fullName evidence="4">Glycosyltransferase subfamily 4-like N-terminal domain-containing protein</fullName>
    </recommendedName>
</protein>
<feature type="transmembrane region" description="Helical" evidence="1">
    <location>
        <begin position="105"/>
        <end position="124"/>
    </location>
</feature>
<evidence type="ECO:0000256" key="1">
    <source>
        <dbReference type="SAM" id="Phobius"/>
    </source>
</evidence>
<keyword evidence="1" id="KW-0812">Transmembrane</keyword>
<keyword evidence="1" id="KW-0472">Membrane</keyword>
<evidence type="ECO:0008006" key="4">
    <source>
        <dbReference type="Google" id="ProtNLM"/>
    </source>
</evidence>
<reference evidence="3" key="1">
    <citation type="submission" date="2017-09" db="EMBL/GenBank/DDBJ databases">
        <title>Depth-based differentiation of microbial function through sediment-hosted aquifers and enrichment of novel symbionts in the deep terrestrial subsurface.</title>
        <authorList>
            <person name="Probst A.J."/>
            <person name="Ladd B."/>
            <person name="Jarett J.K."/>
            <person name="Geller-Mcgrath D.E."/>
            <person name="Sieber C.M.K."/>
            <person name="Emerson J.B."/>
            <person name="Anantharaman K."/>
            <person name="Thomas B.C."/>
            <person name="Malmstrom R."/>
            <person name="Stieglmeier M."/>
            <person name="Klingl A."/>
            <person name="Woyke T."/>
            <person name="Ryan C.M."/>
            <person name="Banfield J.F."/>
        </authorList>
    </citation>
    <scope>NUCLEOTIDE SEQUENCE [LARGE SCALE GENOMIC DNA]</scope>
</reference>
<organism evidence="2 3">
    <name type="scientific">Candidatus Roizmanbacteria bacterium CG_4_10_14_0_2_um_filter_33_96</name>
    <dbReference type="NCBI Taxonomy" id="1974821"/>
    <lineage>
        <taxon>Bacteria</taxon>
        <taxon>Candidatus Roizmaniibacteriota</taxon>
    </lineage>
</organism>
<keyword evidence="1" id="KW-1133">Transmembrane helix</keyword>
<evidence type="ECO:0000313" key="2">
    <source>
        <dbReference type="EMBL" id="PIZ67943.1"/>
    </source>
</evidence>
<name>A0A2M7U9N1_9BACT</name>
<gene>
    <name evidence="2" type="ORF">COY12_00940</name>
</gene>
<accession>A0A2M7U9N1</accession>